<dbReference type="EMBL" id="SJPF01000002">
    <property type="protein sequence ID" value="TWT34401.1"/>
    <property type="molecule type" value="Genomic_DNA"/>
</dbReference>
<accession>A0A5C5V7Z2</accession>
<evidence type="ECO:0000313" key="2">
    <source>
        <dbReference type="EMBL" id="TWT34401.1"/>
    </source>
</evidence>
<gene>
    <name evidence="2" type="ORF">Enr8_18090</name>
</gene>
<protein>
    <recommendedName>
        <fullName evidence="1">VWFA domain-containing protein</fullName>
    </recommendedName>
</protein>
<sequence>MAILLLALLAVPAAREVGNVALLMEERQILPLESFDPPEQSWVLELPAAQAEVEALVPSDSPPSSLTSPQLENLLVETTAASSVSASPVTATAASGTSQQLGRGSGHISVGNYDDAMDQITLELIRLLQGGEVVVVWLFDQSSSMQDDRAMIGARIGRVYQELAKSGFAERDALTTGIASYSGDYAQHTANPTSKLSKIYGAIEAVPVDSIGKELTCQAVNEAITRHRRYVEKTERQFALIVVTDESGDPEDNRRYLEEAIDSAKALDCHVYFLGREALFGYPFAHTVSRDPQTGGTLVSTYDRGPETAFVEQLQTDGFAARSETLLSGFGPYEQVRLTRETGGLFFMMPDDKRYGGYDPAEMERYQPDWRSRAEIAEKVEGDPLQLCLSQVIQELNPYQSAAVNSTVIRQTFSSDPATLPSEILQEQAKMRAYINYFNQAIQTLEAARPLRNASHSVRQQANYDLILAQLRTYRIRAAEFHDLLAIALQMGPAAAPAAPIRGWKIVMQPQLVSAEKHATEIALARSSLEHIAAERPGTPWARSAQAELDRGFGVGLQPVLGP</sequence>
<dbReference type="InterPro" id="IPR002035">
    <property type="entry name" value="VWF_A"/>
</dbReference>
<keyword evidence="3" id="KW-1185">Reference proteome</keyword>
<comment type="caution">
    <text evidence="2">The sequence shown here is derived from an EMBL/GenBank/DDBJ whole genome shotgun (WGS) entry which is preliminary data.</text>
</comment>
<feature type="domain" description="VWFA" evidence="1">
    <location>
        <begin position="135"/>
        <end position="275"/>
    </location>
</feature>
<evidence type="ECO:0000259" key="1">
    <source>
        <dbReference type="Pfam" id="PF00092"/>
    </source>
</evidence>
<dbReference type="Pfam" id="PF00092">
    <property type="entry name" value="VWA"/>
    <property type="match status" value="1"/>
</dbReference>
<evidence type="ECO:0000313" key="3">
    <source>
        <dbReference type="Proteomes" id="UP000318878"/>
    </source>
</evidence>
<proteinExistence type="predicted"/>
<dbReference type="Gene3D" id="3.40.50.410">
    <property type="entry name" value="von Willebrand factor, type A domain"/>
    <property type="match status" value="1"/>
</dbReference>
<dbReference type="Proteomes" id="UP000318878">
    <property type="component" value="Unassembled WGS sequence"/>
</dbReference>
<reference evidence="2 3" key="1">
    <citation type="submission" date="2019-02" db="EMBL/GenBank/DDBJ databases">
        <title>Deep-cultivation of Planctomycetes and their phenomic and genomic characterization uncovers novel biology.</title>
        <authorList>
            <person name="Wiegand S."/>
            <person name="Jogler M."/>
            <person name="Boedeker C."/>
            <person name="Pinto D."/>
            <person name="Vollmers J."/>
            <person name="Rivas-Marin E."/>
            <person name="Kohn T."/>
            <person name="Peeters S.H."/>
            <person name="Heuer A."/>
            <person name="Rast P."/>
            <person name="Oberbeckmann S."/>
            <person name="Bunk B."/>
            <person name="Jeske O."/>
            <person name="Meyerdierks A."/>
            <person name="Storesund J.E."/>
            <person name="Kallscheuer N."/>
            <person name="Luecker S."/>
            <person name="Lage O.M."/>
            <person name="Pohl T."/>
            <person name="Merkel B.J."/>
            <person name="Hornburger P."/>
            <person name="Mueller R.-W."/>
            <person name="Bruemmer F."/>
            <person name="Labrenz M."/>
            <person name="Spormann A.M."/>
            <person name="Op Den Camp H."/>
            <person name="Overmann J."/>
            <person name="Amann R."/>
            <person name="Jetten M.S.M."/>
            <person name="Mascher T."/>
            <person name="Medema M.H."/>
            <person name="Devos D.P."/>
            <person name="Kaster A.-K."/>
            <person name="Ovreas L."/>
            <person name="Rohde M."/>
            <person name="Galperin M.Y."/>
            <person name="Jogler C."/>
        </authorList>
    </citation>
    <scope>NUCLEOTIDE SEQUENCE [LARGE SCALE GENOMIC DNA]</scope>
    <source>
        <strain evidence="2 3">Enr8</strain>
    </source>
</reference>
<dbReference type="SUPFAM" id="SSF53300">
    <property type="entry name" value="vWA-like"/>
    <property type="match status" value="1"/>
</dbReference>
<organism evidence="2 3">
    <name type="scientific">Blastopirellula retiformator</name>
    <dbReference type="NCBI Taxonomy" id="2527970"/>
    <lineage>
        <taxon>Bacteria</taxon>
        <taxon>Pseudomonadati</taxon>
        <taxon>Planctomycetota</taxon>
        <taxon>Planctomycetia</taxon>
        <taxon>Pirellulales</taxon>
        <taxon>Pirellulaceae</taxon>
        <taxon>Blastopirellula</taxon>
    </lineage>
</organism>
<dbReference type="AlphaFoldDB" id="A0A5C5V7Z2"/>
<name>A0A5C5V7Z2_9BACT</name>
<dbReference type="InterPro" id="IPR036465">
    <property type="entry name" value="vWFA_dom_sf"/>
</dbReference>
<dbReference type="CDD" id="cd00198">
    <property type="entry name" value="vWFA"/>
    <property type="match status" value="1"/>
</dbReference>